<organism evidence="2 3">
    <name type="scientific">Plectus sambesii</name>
    <dbReference type="NCBI Taxonomy" id="2011161"/>
    <lineage>
        <taxon>Eukaryota</taxon>
        <taxon>Metazoa</taxon>
        <taxon>Ecdysozoa</taxon>
        <taxon>Nematoda</taxon>
        <taxon>Chromadorea</taxon>
        <taxon>Plectida</taxon>
        <taxon>Plectina</taxon>
        <taxon>Plectoidea</taxon>
        <taxon>Plectidae</taxon>
        <taxon>Plectus</taxon>
    </lineage>
</organism>
<feature type="region of interest" description="Disordered" evidence="1">
    <location>
        <begin position="446"/>
        <end position="479"/>
    </location>
</feature>
<reference evidence="3" key="1">
    <citation type="submission" date="2022-11" db="UniProtKB">
        <authorList>
            <consortium name="WormBaseParasite"/>
        </authorList>
    </citation>
    <scope>IDENTIFICATION</scope>
</reference>
<accession>A0A914WE78</accession>
<evidence type="ECO:0000313" key="2">
    <source>
        <dbReference type="Proteomes" id="UP000887566"/>
    </source>
</evidence>
<dbReference type="Proteomes" id="UP000887566">
    <property type="component" value="Unplaced"/>
</dbReference>
<dbReference type="WBParaSite" id="PSAMB.scaffold399size53047.g5570.t1">
    <property type="protein sequence ID" value="PSAMB.scaffold399size53047.g5570.t1"/>
    <property type="gene ID" value="PSAMB.scaffold399size53047.g5570"/>
</dbReference>
<keyword evidence="2" id="KW-1185">Reference proteome</keyword>
<proteinExistence type="predicted"/>
<name>A0A914WE78_9BILA</name>
<evidence type="ECO:0000313" key="3">
    <source>
        <dbReference type="WBParaSite" id="PSAMB.scaffold399size53047.g5570.t1"/>
    </source>
</evidence>
<sequence length="479" mass="53881">MTTVVDDDWPKVSFISASTAKDDAERETFFENYVQFLTKARHEGVNKDGTMQPQVEKFDRLYRLSIQPTVHSVMGTIEVFSQSILKSTADLMNVCLDEIVPKMESPGLRTKGEEVMDEICAQTLMGQLLVLENPDCDPRLVVNCVDSCYPLLLRYTLAVTHKCHPPDECQCYQRCGPRSLEDAIETVTLIVAANNSPAMAARHLPTLLKHYANAISFKFTLMLAQLYDRFSTDVEKCFGKIMIDLTTLLNASMDSDKSSMIFMIGGTIMHTKPAPTDVVFVALDKLARKVAERNPKFLKKDHVDLIERFYIEKRPAHRSAIDILGILALKYSDAMKGRGEKYYQVAKELELNEREIDIVSAIFLTMAMVKDKKEGQRWLDLMSRDIKKVATDDSDMSVKRSILASWCNLPVAELKRIEQFKPEIANLEEVSDCAQSAQTLLQRMTNQTQKKGSIMSGGNRSRSGSMAAAPTNSKMCSIL</sequence>
<evidence type="ECO:0000256" key="1">
    <source>
        <dbReference type="SAM" id="MobiDB-lite"/>
    </source>
</evidence>
<feature type="compositionally biased region" description="Polar residues" evidence="1">
    <location>
        <begin position="470"/>
        <end position="479"/>
    </location>
</feature>
<protein>
    <submittedName>
        <fullName evidence="3">Uncharacterized protein</fullName>
    </submittedName>
</protein>
<dbReference type="AlphaFoldDB" id="A0A914WE78"/>
<feature type="compositionally biased region" description="Low complexity" evidence="1">
    <location>
        <begin position="452"/>
        <end position="466"/>
    </location>
</feature>